<dbReference type="InterPro" id="IPR051513">
    <property type="entry name" value="Tectonin_beta-prop"/>
</dbReference>
<reference evidence="4" key="3">
    <citation type="submission" date="2025-09" db="UniProtKB">
        <authorList>
            <consortium name="Ensembl"/>
        </authorList>
    </citation>
    <scope>IDENTIFICATION</scope>
</reference>
<name>A0A803TJS8_ANOCA</name>
<sequence length="212" mass="23048">MAMRRILFVLADLLVLNAQLCTEIPNPGLLKQIDAGNGLVVGLEPTGNVFMLNGEDWLYLAGGMKHVSVGISGIWMVDYDKNIYRLIGSNLEKVSESFEHIDAGGNLFVAGIKSDTHSVCLPSSEFLAMKPSSSVTWTDIQLISGTMKSLSCGLQGCWGVNTAGSVYFRAGMEPHRCQGTRWDYIPSTFSMIDVGSDGNVYGMKKGGDVYHR</sequence>
<dbReference type="PANTHER" id="PTHR23250">
    <property type="entry name" value="DYSFERLIN-RELATED"/>
    <property type="match status" value="1"/>
</dbReference>
<dbReference type="GeneTree" id="ENSGT00940000171263"/>
<dbReference type="Pfam" id="PF19193">
    <property type="entry name" value="Tectonin"/>
    <property type="match status" value="1"/>
</dbReference>
<organism evidence="4 5">
    <name type="scientific">Anolis carolinensis</name>
    <name type="common">Green anole</name>
    <name type="synonym">American chameleon</name>
    <dbReference type="NCBI Taxonomy" id="28377"/>
    <lineage>
        <taxon>Eukaryota</taxon>
        <taxon>Metazoa</taxon>
        <taxon>Chordata</taxon>
        <taxon>Craniata</taxon>
        <taxon>Vertebrata</taxon>
        <taxon>Euteleostomi</taxon>
        <taxon>Lepidosauria</taxon>
        <taxon>Squamata</taxon>
        <taxon>Bifurcata</taxon>
        <taxon>Unidentata</taxon>
        <taxon>Episquamata</taxon>
        <taxon>Toxicofera</taxon>
        <taxon>Iguania</taxon>
        <taxon>Dactyloidae</taxon>
        <taxon>Anolis</taxon>
    </lineage>
</organism>
<evidence type="ECO:0000256" key="1">
    <source>
        <dbReference type="ARBA" id="ARBA00022734"/>
    </source>
</evidence>
<dbReference type="AlphaFoldDB" id="A0A803TJS8"/>
<feature type="signal peptide" evidence="3">
    <location>
        <begin position="1"/>
        <end position="18"/>
    </location>
</feature>
<evidence type="ECO:0000256" key="2">
    <source>
        <dbReference type="ARBA" id="ARBA00038331"/>
    </source>
</evidence>
<evidence type="ECO:0000256" key="3">
    <source>
        <dbReference type="SAM" id="SignalP"/>
    </source>
</evidence>
<dbReference type="InterPro" id="IPR006624">
    <property type="entry name" value="Beta-propeller_rpt_TECPR"/>
</dbReference>
<accession>A0A803TJS8</accession>
<keyword evidence="5" id="KW-1185">Reference proteome</keyword>
<proteinExistence type="inferred from homology"/>
<dbReference type="Ensembl" id="ENSACAT00000055769.1">
    <property type="protein sequence ID" value="ENSACAP00000035468.1"/>
    <property type="gene ID" value="ENSACAG00000039762.1"/>
</dbReference>
<evidence type="ECO:0000313" key="5">
    <source>
        <dbReference type="Proteomes" id="UP000001646"/>
    </source>
</evidence>
<dbReference type="Proteomes" id="UP000001646">
    <property type="component" value="Unplaced"/>
</dbReference>
<keyword evidence="1" id="KW-0430">Lectin</keyword>
<keyword evidence="3" id="KW-0732">Signal</keyword>
<comment type="similarity">
    <text evidence="2">Belongs to the tectonin family.</text>
</comment>
<evidence type="ECO:0000313" key="4">
    <source>
        <dbReference type="Ensembl" id="ENSACAP00000035468.1"/>
    </source>
</evidence>
<dbReference type="GO" id="GO:0030246">
    <property type="term" value="F:carbohydrate binding"/>
    <property type="evidence" value="ECO:0007669"/>
    <property type="project" value="UniProtKB-KW"/>
</dbReference>
<reference evidence="4" key="2">
    <citation type="submission" date="2025-08" db="UniProtKB">
        <authorList>
            <consortium name="Ensembl"/>
        </authorList>
    </citation>
    <scope>IDENTIFICATION</scope>
</reference>
<dbReference type="SMART" id="SM00706">
    <property type="entry name" value="TECPR"/>
    <property type="match status" value="4"/>
</dbReference>
<protein>
    <submittedName>
        <fullName evidence="4">Uncharacterized protein</fullName>
    </submittedName>
</protein>
<dbReference type="InParanoid" id="A0A803TJS8"/>
<reference evidence="4" key="1">
    <citation type="submission" date="2009-12" db="EMBL/GenBank/DDBJ databases">
        <title>The Genome Sequence of Anolis carolinensis (Green Anole Lizard).</title>
        <authorList>
            <consortium name="The Genome Sequencing Platform"/>
            <person name="Di Palma F."/>
            <person name="Alfoldi J."/>
            <person name="Heiman D."/>
            <person name="Young S."/>
            <person name="Grabherr M."/>
            <person name="Johnson J."/>
            <person name="Lander E.S."/>
            <person name="Lindblad-Toh K."/>
        </authorList>
    </citation>
    <scope>NUCLEOTIDE SEQUENCE [LARGE SCALE GENOMIC DNA]</scope>
    <source>
        <strain evidence="4">JBL SC #1</strain>
    </source>
</reference>
<feature type="chain" id="PRO_5032409164" evidence="3">
    <location>
        <begin position="19"/>
        <end position="212"/>
    </location>
</feature>
<dbReference type="PANTHER" id="PTHR23250:SF3">
    <property type="entry name" value="FISH-EGG LECTIN-LIKE ISOFORM X1-RELATED"/>
    <property type="match status" value="1"/>
</dbReference>